<accession>A0A1M7YTA7</accession>
<evidence type="ECO:0000256" key="4">
    <source>
        <dbReference type="ARBA" id="ARBA00023136"/>
    </source>
</evidence>
<dbReference type="PANTHER" id="PTHR38766:SF1">
    <property type="entry name" value="FLAGELLAR PROTEIN FLIO"/>
    <property type="match status" value="1"/>
</dbReference>
<dbReference type="PANTHER" id="PTHR38766">
    <property type="entry name" value="FLAGELLAR PROTEIN FLIO"/>
    <property type="match status" value="1"/>
</dbReference>
<dbReference type="NCBIfam" id="TIGR03500">
    <property type="entry name" value="FliO_TIGR"/>
    <property type="match status" value="1"/>
</dbReference>
<dbReference type="STRING" id="1117707.VQ7734_01625"/>
<feature type="signal peptide" evidence="8">
    <location>
        <begin position="1"/>
        <end position="17"/>
    </location>
</feature>
<evidence type="ECO:0000256" key="3">
    <source>
        <dbReference type="ARBA" id="ARBA00022989"/>
    </source>
</evidence>
<keyword evidence="1 7" id="KW-1003">Cell membrane</keyword>
<evidence type="ECO:0000256" key="6">
    <source>
        <dbReference type="ARBA" id="ARBA00037937"/>
    </source>
</evidence>
<organism evidence="9 10">
    <name type="scientific">Vibrio quintilis</name>
    <dbReference type="NCBI Taxonomy" id="1117707"/>
    <lineage>
        <taxon>Bacteria</taxon>
        <taxon>Pseudomonadati</taxon>
        <taxon>Pseudomonadota</taxon>
        <taxon>Gammaproteobacteria</taxon>
        <taxon>Vibrionales</taxon>
        <taxon>Vibrionaceae</taxon>
        <taxon>Vibrio</taxon>
    </lineage>
</organism>
<evidence type="ECO:0000256" key="2">
    <source>
        <dbReference type="ARBA" id="ARBA00022692"/>
    </source>
</evidence>
<dbReference type="Pfam" id="PF04347">
    <property type="entry name" value="FliO"/>
    <property type="match status" value="1"/>
</dbReference>
<keyword evidence="4 7" id="KW-0472">Membrane</keyword>
<dbReference type="AlphaFoldDB" id="A0A1M7YTA7"/>
<keyword evidence="9" id="KW-0969">Cilium</keyword>
<evidence type="ECO:0000256" key="5">
    <source>
        <dbReference type="ARBA" id="ARBA00023143"/>
    </source>
</evidence>
<dbReference type="GO" id="GO:0044781">
    <property type="term" value="P:bacterial-type flagellum organization"/>
    <property type="evidence" value="ECO:0007669"/>
    <property type="project" value="UniProtKB-UniRule"/>
</dbReference>
<dbReference type="GO" id="GO:0009425">
    <property type="term" value="C:bacterial-type flagellum basal body"/>
    <property type="evidence" value="ECO:0007669"/>
    <property type="project" value="UniProtKB-SubCell"/>
</dbReference>
<dbReference type="InterPro" id="IPR022781">
    <property type="entry name" value="Flagellar_biosynth_FliO"/>
</dbReference>
<dbReference type="OrthoDB" id="9342590at2"/>
<evidence type="ECO:0000313" key="10">
    <source>
        <dbReference type="Proteomes" id="UP000184600"/>
    </source>
</evidence>
<feature type="transmembrane region" description="Helical" evidence="7">
    <location>
        <begin position="27"/>
        <end position="47"/>
    </location>
</feature>
<reference evidence="10" key="1">
    <citation type="submission" date="2016-12" db="EMBL/GenBank/DDBJ databases">
        <authorList>
            <person name="Rodrigo-Torres L."/>
            <person name="Arahal R.D."/>
            <person name="Lucena T."/>
        </authorList>
    </citation>
    <scope>NUCLEOTIDE SEQUENCE [LARGE SCALE GENOMIC DNA]</scope>
</reference>
<proteinExistence type="inferred from homology"/>
<comment type="subcellular location">
    <subcellularLocation>
        <location evidence="7">Cell membrane</location>
    </subcellularLocation>
    <subcellularLocation>
        <location evidence="7">Bacterial flagellum basal body</location>
    </subcellularLocation>
</comment>
<dbReference type="EMBL" id="FRFG01000019">
    <property type="protein sequence ID" value="SHO55864.1"/>
    <property type="molecule type" value="Genomic_DNA"/>
</dbReference>
<protein>
    <recommendedName>
        <fullName evidence="7">Flagellar protein</fullName>
    </recommendedName>
</protein>
<keyword evidence="9" id="KW-0966">Cell projection</keyword>
<keyword evidence="10" id="KW-1185">Reference proteome</keyword>
<name>A0A1M7YTA7_9VIBR</name>
<keyword evidence="5 7" id="KW-0975">Bacterial flagellum</keyword>
<evidence type="ECO:0000256" key="7">
    <source>
        <dbReference type="RuleBase" id="RU362064"/>
    </source>
</evidence>
<dbReference type="RefSeq" id="WP_073581300.1">
    <property type="nucleotide sequence ID" value="NZ_AP024897.1"/>
</dbReference>
<feature type="chain" id="PRO_5011980416" description="Flagellar protein" evidence="8">
    <location>
        <begin position="18"/>
        <end position="126"/>
    </location>
</feature>
<sequence length="126" mass="13865">MKHYLKGLLFFSFPALAAAPGSQIDIFTTLGSLVFVVVFILILAVVLKRMRLPALGHQKGLSVIRQLPVGTKERLLIVQAGEEQFLVGVTTQSIQLISKLDKPLEDDSQTVSENSFASQLARLMKK</sequence>
<evidence type="ECO:0000256" key="1">
    <source>
        <dbReference type="ARBA" id="ARBA00022475"/>
    </source>
</evidence>
<keyword evidence="2 7" id="KW-0812">Transmembrane</keyword>
<evidence type="ECO:0000313" key="9">
    <source>
        <dbReference type="EMBL" id="SHO55864.1"/>
    </source>
</evidence>
<comment type="similarity">
    <text evidence="6 7">Belongs to the FliO/MopB family.</text>
</comment>
<keyword evidence="3 7" id="KW-1133">Transmembrane helix</keyword>
<keyword evidence="8" id="KW-0732">Signal</keyword>
<dbReference type="InterPro" id="IPR052205">
    <property type="entry name" value="FliO/MopB"/>
</dbReference>
<dbReference type="GO" id="GO:0005886">
    <property type="term" value="C:plasma membrane"/>
    <property type="evidence" value="ECO:0007669"/>
    <property type="project" value="UniProtKB-SubCell"/>
</dbReference>
<gene>
    <name evidence="9" type="primary">fliO</name>
    <name evidence="9" type="ORF">VQ7734_01625</name>
</gene>
<dbReference type="Proteomes" id="UP000184600">
    <property type="component" value="Unassembled WGS sequence"/>
</dbReference>
<keyword evidence="9" id="KW-0282">Flagellum</keyword>
<evidence type="ECO:0000256" key="8">
    <source>
        <dbReference type="SAM" id="SignalP"/>
    </source>
</evidence>